<accession>A0A7J8WXU5</accession>
<dbReference type="EMBL" id="JABFAA010000004">
    <property type="protein sequence ID" value="MBA0679783.1"/>
    <property type="molecule type" value="Genomic_DNA"/>
</dbReference>
<dbReference type="AlphaFoldDB" id="A0A7J8WXU5"/>
<sequence length="73" mass="8794">MREQLKDMRAQYIVIIFYKPQYFMQNGLTTQLGLFPSAWIHKTYFSEVSSNPYNYNYLEKYLCQVNRTIPADI</sequence>
<keyword evidence="2" id="KW-1185">Reference proteome</keyword>
<gene>
    <name evidence="1" type="ORF">Goari_011533</name>
</gene>
<dbReference type="Proteomes" id="UP000593577">
    <property type="component" value="Unassembled WGS sequence"/>
</dbReference>
<organism evidence="1 2">
    <name type="scientific">Gossypium aridum</name>
    <name type="common">American cotton</name>
    <name type="synonym">Erioxylum aridum</name>
    <dbReference type="NCBI Taxonomy" id="34290"/>
    <lineage>
        <taxon>Eukaryota</taxon>
        <taxon>Viridiplantae</taxon>
        <taxon>Streptophyta</taxon>
        <taxon>Embryophyta</taxon>
        <taxon>Tracheophyta</taxon>
        <taxon>Spermatophyta</taxon>
        <taxon>Magnoliopsida</taxon>
        <taxon>eudicotyledons</taxon>
        <taxon>Gunneridae</taxon>
        <taxon>Pentapetalae</taxon>
        <taxon>rosids</taxon>
        <taxon>malvids</taxon>
        <taxon>Malvales</taxon>
        <taxon>Malvaceae</taxon>
        <taxon>Malvoideae</taxon>
        <taxon>Gossypium</taxon>
    </lineage>
</organism>
<comment type="caution">
    <text evidence="1">The sequence shown here is derived from an EMBL/GenBank/DDBJ whole genome shotgun (WGS) entry which is preliminary data.</text>
</comment>
<protein>
    <submittedName>
        <fullName evidence="1">Uncharacterized protein</fullName>
    </submittedName>
</protein>
<evidence type="ECO:0000313" key="1">
    <source>
        <dbReference type="EMBL" id="MBA0679783.1"/>
    </source>
</evidence>
<evidence type="ECO:0000313" key="2">
    <source>
        <dbReference type="Proteomes" id="UP000593577"/>
    </source>
</evidence>
<proteinExistence type="predicted"/>
<name>A0A7J8WXU5_GOSAI</name>
<reference evidence="1 2" key="1">
    <citation type="journal article" date="2019" name="Genome Biol. Evol.">
        <title>Insights into the evolution of the New World diploid cottons (Gossypium, subgenus Houzingenia) based on genome sequencing.</title>
        <authorList>
            <person name="Grover C.E."/>
            <person name="Arick M.A. 2nd"/>
            <person name="Thrash A."/>
            <person name="Conover J.L."/>
            <person name="Sanders W.S."/>
            <person name="Peterson D.G."/>
            <person name="Frelichowski J.E."/>
            <person name="Scheffler J.A."/>
            <person name="Scheffler B.E."/>
            <person name="Wendel J.F."/>
        </authorList>
    </citation>
    <scope>NUCLEOTIDE SEQUENCE [LARGE SCALE GENOMIC DNA]</scope>
    <source>
        <strain evidence="1">185</strain>
        <tissue evidence="1">Leaf</tissue>
    </source>
</reference>